<keyword evidence="4" id="KW-0479">Metal-binding</keyword>
<feature type="region of interest" description="Disordered" evidence="11">
    <location>
        <begin position="141"/>
        <end position="160"/>
    </location>
</feature>
<dbReference type="PROSITE" id="PS00478">
    <property type="entry name" value="LIM_DOMAIN_1"/>
    <property type="match status" value="1"/>
</dbReference>
<dbReference type="CDD" id="cd09449">
    <property type="entry name" value="LIM_Mystique"/>
    <property type="match status" value="1"/>
</dbReference>
<dbReference type="SUPFAM" id="SSF57716">
    <property type="entry name" value="Glucocorticoid receptor-like (DNA-binding domain)"/>
    <property type="match status" value="1"/>
</dbReference>
<dbReference type="InterPro" id="IPR031847">
    <property type="entry name" value="PDLI1-4/Zasp-like_mid"/>
</dbReference>
<protein>
    <recommendedName>
        <fullName evidence="9">PDZ and LIM domain protein 2</fullName>
    </recommendedName>
</protein>
<dbReference type="Gene3D" id="2.10.110.10">
    <property type="entry name" value="Cysteine Rich Protein"/>
    <property type="match status" value="1"/>
</dbReference>
<dbReference type="SUPFAM" id="SSF50156">
    <property type="entry name" value="PDZ domain-like"/>
    <property type="match status" value="1"/>
</dbReference>
<dbReference type="InterPro" id="IPR001781">
    <property type="entry name" value="Znf_LIM"/>
</dbReference>
<dbReference type="AlphaFoldDB" id="A0A8C3E3C3"/>
<dbReference type="PANTHER" id="PTHR24214">
    <property type="entry name" value="PDZ AND LIM DOMAIN PROTEIN ZASP"/>
    <property type="match status" value="1"/>
</dbReference>
<evidence type="ECO:0000313" key="12">
    <source>
        <dbReference type="Ensembl" id="ENSCMUP00000013877.2"/>
    </source>
</evidence>
<gene>
    <name evidence="12" type="primary">PDLIM2</name>
</gene>
<dbReference type="Pfam" id="PF00595">
    <property type="entry name" value="PDZ"/>
    <property type="match status" value="1"/>
</dbReference>
<evidence type="ECO:0000256" key="10">
    <source>
        <dbReference type="ARBA" id="ARBA00046459"/>
    </source>
</evidence>
<dbReference type="PANTHER" id="PTHR24214:SF1">
    <property type="entry name" value="PDZ AND LIM DOMAIN PROTEIN 2"/>
    <property type="match status" value="1"/>
</dbReference>
<dbReference type="InterPro" id="IPR036034">
    <property type="entry name" value="PDZ_sf"/>
</dbReference>
<dbReference type="Ensembl" id="ENSCMUT00000014899.2">
    <property type="protein sequence ID" value="ENSCMUP00000013877.2"/>
    <property type="gene ID" value="ENSCMUG00000008671.2"/>
</dbReference>
<evidence type="ECO:0000256" key="3">
    <source>
        <dbReference type="ARBA" id="ARBA00022553"/>
    </source>
</evidence>
<dbReference type="FunFam" id="2.30.42.10:FF:000130">
    <property type="entry name" value="PDZ and LIM domain 2 (mystique)"/>
    <property type="match status" value="1"/>
</dbReference>
<dbReference type="GO" id="GO:0046872">
    <property type="term" value="F:metal ion binding"/>
    <property type="evidence" value="ECO:0007669"/>
    <property type="project" value="UniProtKB-KW"/>
</dbReference>
<name>A0A8C3E3C3_CORMO</name>
<dbReference type="InterPro" id="IPR001478">
    <property type="entry name" value="PDZ"/>
</dbReference>
<keyword evidence="13" id="KW-1185">Reference proteome</keyword>
<keyword evidence="7" id="KW-0206">Cytoskeleton</keyword>
<sequence length="630" mass="66633">MGRGFGVWGFLPALEAQPRKFFRAASQAPLCALGIFNIPGGCGRGARCRMGCPVPDGLPSCPGLWRDGWDGIWCGFRGAHSHPSHRSQGLRLSLGCHGDPVPPPGDPQRPSPVRICCGMKDWGSWSLLGVGPCCGEQQDPSLAATSSRPNPTGSALPGHSAGLAAKASPISCLAPAPGNDLGCFSCTTGCLGPPGPGEGSRRPRGARGSGGACCHPARTWVPSPEGKRCRRWGPSGCSGHREALTGWSVGRRRGIPSASFPPCPASLTPPCCPPRAAAAMPLTVTLPGPAPWGFRISGGRDFGKPITVSKVTEHGKAAAGDLRPGDVIVTINGESAAEMLNVEAQNKIKQSPGQLRLEVERSPVPPPSHTNGDTSPERLATRFQDTLRMRNESQGALRTPDPSLASLAHPPGSASSEPLEQEFTCPSLCQERGRLTRQSSSQGPILPPPPCPPSLGPGAPPNPWETLRERRLSSPSPSTCHSQGSEPAMRRLEEDSEVYKMLQENRELRAAPRQSSTFRLLQEALEDEEGGGPAAPFPSRLSAGARKPVAGVQKLHVCEKCGSSIATQAVRIQDGRYRHPSCYTCADCGLSLKMRGHFWVGDELFCEKHARLRYQGPPGGPVPRPVSPHS</sequence>
<dbReference type="OMA" id="ACCHPAR"/>
<evidence type="ECO:0000256" key="11">
    <source>
        <dbReference type="SAM" id="MobiDB-lite"/>
    </source>
</evidence>
<dbReference type="GO" id="GO:0051371">
    <property type="term" value="F:muscle alpha-actinin binding"/>
    <property type="evidence" value="ECO:0007669"/>
    <property type="project" value="TreeGrafter"/>
</dbReference>
<dbReference type="GO" id="GO:0061061">
    <property type="term" value="P:muscle structure development"/>
    <property type="evidence" value="ECO:0007669"/>
    <property type="project" value="TreeGrafter"/>
</dbReference>
<dbReference type="GO" id="GO:0003779">
    <property type="term" value="F:actin binding"/>
    <property type="evidence" value="ECO:0007669"/>
    <property type="project" value="TreeGrafter"/>
</dbReference>
<dbReference type="Pfam" id="PF15936">
    <property type="entry name" value="DUF4749"/>
    <property type="match status" value="1"/>
</dbReference>
<dbReference type="PROSITE" id="PS50023">
    <property type="entry name" value="LIM_DOMAIN_2"/>
    <property type="match status" value="1"/>
</dbReference>
<organism evidence="12 13">
    <name type="scientific">Corvus moneduloides</name>
    <name type="common">New Caledonian crow</name>
    <dbReference type="NCBI Taxonomy" id="1196302"/>
    <lineage>
        <taxon>Eukaryota</taxon>
        <taxon>Metazoa</taxon>
        <taxon>Chordata</taxon>
        <taxon>Craniata</taxon>
        <taxon>Vertebrata</taxon>
        <taxon>Euteleostomi</taxon>
        <taxon>Archelosauria</taxon>
        <taxon>Archosauria</taxon>
        <taxon>Dinosauria</taxon>
        <taxon>Saurischia</taxon>
        <taxon>Theropoda</taxon>
        <taxon>Coelurosauria</taxon>
        <taxon>Aves</taxon>
        <taxon>Neognathae</taxon>
        <taxon>Neoaves</taxon>
        <taxon>Telluraves</taxon>
        <taxon>Australaves</taxon>
        <taxon>Passeriformes</taxon>
        <taxon>Corvoidea</taxon>
        <taxon>Corvidae</taxon>
        <taxon>Corvus</taxon>
    </lineage>
</organism>
<evidence type="ECO:0000256" key="5">
    <source>
        <dbReference type="ARBA" id="ARBA00022833"/>
    </source>
</evidence>
<dbReference type="Pfam" id="PF00412">
    <property type="entry name" value="LIM"/>
    <property type="match status" value="1"/>
</dbReference>
<keyword evidence="6" id="KW-0440">LIM domain</keyword>
<feature type="compositionally biased region" description="Polar residues" evidence="11">
    <location>
        <begin position="141"/>
        <end position="153"/>
    </location>
</feature>
<dbReference type="FunFam" id="2.10.110.10:FF:000085">
    <property type="entry name" value="PDZ and LIM domain 2 (mystique)"/>
    <property type="match status" value="1"/>
</dbReference>
<reference evidence="12" key="3">
    <citation type="submission" date="2025-09" db="UniProtKB">
        <authorList>
            <consortium name="Ensembl"/>
        </authorList>
    </citation>
    <scope>IDENTIFICATION</scope>
</reference>
<evidence type="ECO:0000256" key="9">
    <source>
        <dbReference type="ARBA" id="ARBA00039370"/>
    </source>
</evidence>
<keyword evidence="2" id="KW-0963">Cytoplasm</keyword>
<accession>A0A8C3E3C3</accession>
<evidence type="ECO:0000256" key="7">
    <source>
        <dbReference type="ARBA" id="ARBA00023212"/>
    </source>
</evidence>
<keyword evidence="5" id="KW-0862">Zinc</keyword>
<reference evidence="13" key="1">
    <citation type="submission" date="2019-10" db="EMBL/GenBank/DDBJ databases">
        <title>Corvus moneduloides (New Caledonian crow) genome, bCorMon1, primary haplotype.</title>
        <authorList>
            <person name="Rutz C."/>
            <person name="Fungtammasan C."/>
            <person name="Mountcastle J."/>
            <person name="Formenti G."/>
            <person name="Chow W."/>
            <person name="Howe K."/>
            <person name="Steele M.P."/>
            <person name="Fernandes J."/>
            <person name="Gilbert M.T.P."/>
            <person name="Fedrigo O."/>
            <person name="Jarvis E.D."/>
            <person name="Gemmell N."/>
        </authorList>
    </citation>
    <scope>NUCLEOTIDE SEQUENCE [LARGE SCALE GENOMIC DNA]</scope>
</reference>
<evidence type="ECO:0000313" key="13">
    <source>
        <dbReference type="Proteomes" id="UP000694553"/>
    </source>
</evidence>
<keyword evidence="3" id="KW-0597">Phosphoprotein</keyword>
<dbReference type="PROSITE" id="PS50106">
    <property type="entry name" value="PDZ"/>
    <property type="match status" value="1"/>
</dbReference>
<dbReference type="Proteomes" id="UP000694553">
    <property type="component" value="Unassembled WGS sequence"/>
</dbReference>
<dbReference type="SMART" id="SM00228">
    <property type="entry name" value="PDZ"/>
    <property type="match status" value="1"/>
</dbReference>
<proteinExistence type="predicted"/>
<dbReference type="SMART" id="SM00132">
    <property type="entry name" value="LIM"/>
    <property type="match status" value="1"/>
</dbReference>
<evidence type="ECO:0000256" key="2">
    <source>
        <dbReference type="ARBA" id="ARBA00022490"/>
    </source>
</evidence>
<dbReference type="GO" id="GO:0031941">
    <property type="term" value="C:filamentous actin"/>
    <property type="evidence" value="ECO:0007669"/>
    <property type="project" value="TreeGrafter"/>
</dbReference>
<evidence type="ECO:0000256" key="1">
    <source>
        <dbReference type="ARBA" id="ARBA00004245"/>
    </source>
</evidence>
<comment type="subunit">
    <text evidence="10">Interacts with alpha-actinins ACTN1 and ACTN4, FLNA and MYH9. Interacts (via LIM zinc-binding domain) with MKRN2.</text>
</comment>
<feature type="compositionally biased region" description="Pro residues" evidence="11">
    <location>
        <begin position="445"/>
        <end position="463"/>
    </location>
</feature>
<dbReference type="GO" id="GO:0007507">
    <property type="term" value="P:heart development"/>
    <property type="evidence" value="ECO:0007669"/>
    <property type="project" value="TreeGrafter"/>
</dbReference>
<dbReference type="InterPro" id="IPR050604">
    <property type="entry name" value="PDZ-LIM_domain"/>
</dbReference>
<dbReference type="GO" id="GO:0001725">
    <property type="term" value="C:stress fiber"/>
    <property type="evidence" value="ECO:0007669"/>
    <property type="project" value="TreeGrafter"/>
</dbReference>
<feature type="region of interest" description="Disordered" evidence="11">
    <location>
        <begin position="393"/>
        <end position="422"/>
    </location>
</feature>
<dbReference type="CDD" id="cd06753">
    <property type="entry name" value="PDZ_PDLIM-like"/>
    <property type="match status" value="1"/>
</dbReference>
<evidence type="ECO:0000256" key="8">
    <source>
        <dbReference type="ARBA" id="ARBA00037701"/>
    </source>
</evidence>
<dbReference type="GO" id="GO:0030036">
    <property type="term" value="P:actin cytoskeleton organization"/>
    <property type="evidence" value="ECO:0007669"/>
    <property type="project" value="TreeGrafter"/>
</dbReference>
<comment type="subcellular location">
    <subcellularLocation>
        <location evidence="1">Cytoplasm</location>
        <location evidence="1">Cytoskeleton</location>
    </subcellularLocation>
</comment>
<reference evidence="12" key="2">
    <citation type="submission" date="2025-08" db="UniProtKB">
        <authorList>
            <consortium name="Ensembl"/>
        </authorList>
    </citation>
    <scope>IDENTIFICATION</scope>
</reference>
<feature type="region of interest" description="Disordered" evidence="11">
    <location>
        <begin position="349"/>
        <end position="378"/>
    </location>
</feature>
<comment type="function">
    <text evidence="8">Probable adapter protein located at the actin cytoskeleton that promotes cell attachment. Necessary for the migratory capacity of epithelial cells. Overexpression enhances cell adhesion to collagen and fibronectin and suppresses anchorage independent growth. May contribute to tumor cell migratory capacity.</text>
</comment>
<feature type="region of interest" description="Disordered" evidence="11">
    <location>
        <begin position="434"/>
        <end position="491"/>
    </location>
</feature>
<dbReference type="Gene3D" id="2.30.42.10">
    <property type="match status" value="1"/>
</dbReference>
<evidence type="ECO:0000256" key="6">
    <source>
        <dbReference type="ARBA" id="ARBA00023038"/>
    </source>
</evidence>
<accession>A0A8U7P7B6</accession>
<evidence type="ECO:0000256" key="4">
    <source>
        <dbReference type="ARBA" id="ARBA00022723"/>
    </source>
</evidence>
<dbReference type="GO" id="GO:0030018">
    <property type="term" value="C:Z disc"/>
    <property type="evidence" value="ECO:0007669"/>
    <property type="project" value="TreeGrafter"/>
</dbReference>
<dbReference type="GO" id="GO:0005912">
    <property type="term" value="C:adherens junction"/>
    <property type="evidence" value="ECO:0007669"/>
    <property type="project" value="TreeGrafter"/>
</dbReference>